<evidence type="ECO:0000313" key="4">
    <source>
        <dbReference type="Proteomes" id="UP000702954"/>
    </source>
</evidence>
<dbReference type="EMBL" id="BHEO01000002">
    <property type="protein sequence ID" value="GBU03939.1"/>
    <property type="molecule type" value="Genomic_DNA"/>
</dbReference>
<reference evidence="1 4" key="1">
    <citation type="journal article" date="2018" name="Int. J. Syst. Evol. Microbiol.">
        <title>Draft Genome Sequence of Faecalimonas umbilicata JCM 30896T, an Acetate-Producing Bacterium Isolated from Human Feces.</title>
        <authorList>
            <person name="Sakamoto M."/>
            <person name="Ikeyama N."/>
            <person name="Yuki M."/>
            <person name="Ohkuma M."/>
        </authorList>
    </citation>
    <scope>NUCLEOTIDE SEQUENCE [LARGE SCALE GENOMIC DNA]</scope>
    <source>
        <strain evidence="1 4">EGH7</strain>
    </source>
</reference>
<dbReference type="RefSeq" id="WP_116441094.1">
    <property type="nucleotide sequence ID" value="NZ_BHEO01000002.1"/>
</dbReference>
<organism evidence="2 3">
    <name type="scientific">Faecalimonas umbilicata</name>
    <dbReference type="NCBI Taxonomy" id="1912855"/>
    <lineage>
        <taxon>Bacteria</taxon>
        <taxon>Bacillati</taxon>
        <taxon>Bacillota</taxon>
        <taxon>Clostridia</taxon>
        <taxon>Lachnospirales</taxon>
        <taxon>Lachnospiraceae</taxon>
        <taxon>Faecalimonas</taxon>
    </lineage>
</organism>
<evidence type="ECO:0000313" key="2">
    <source>
        <dbReference type="EMBL" id="TCS65453.1"/>
    </source>
</evidence>
<dbReference type="AlphaFoldDB" id="A0A4R3JJA8"/>
<gene>
    <name evidence="2" type="ORF">EDD74_12319</name>
    <name evidence="1" type="ORF">FAEUMB_04800</name>
</gene>
<keyword evidence="4" id="KW-1185">Reference proteome</keyword>
<evidence type="ECO:0000313" key="3">
    <source>
        <dbReference type="Proteomes" id="UP000294613"/>
    </source>
</evidence>
<name>A0A4R3JJA8_9FIRM</name>
<dbReference type="EMBL" id="SLZV01000023">
    <property type="protein sequence ID" value="TCS65453.1"/>
    <property type="molecule type" value="Genomic_DNA"/>
</dbReference>
<protein>
    <submittedName>
        <fullName evidence="2">Uncharacterized protein DUF3878</fullName>
    </submittedName>
</protein>
<dbReference type="Proteomes" id="UP000702954">
    <property type="component" value="Unassembled WGS sequence"/>
</dbReference>
<comment type="caution">
    <text evidence="2">The sequence shown here is derived from an EMBL/GenBank/DDBJ whole genome shotgun (WGS) entry which is preliminary data.</text>
</comment>
<dbReference type="Pfam" id="PF12994">
    <property type="entry name" value="DUF3878"/>
    <property type="match status" value="1"/>
</dbReference>
<reference evidence="2 3" key="2">
    <citation type="submission" date="2019-03" db="EMBL/GenBank/DDBJ databases">
        <title>Genomic Encyclopedia of Type Strains, Phase IV (KMG-IV): sequencing the most valuable type-strain genomes for metagenomic binning, comparative biology and taxonomic classification.</title>
        <authorList>
            <person name="Goeker M."/>
        </authorList>
    </citation>
    <scope>NUCLEOTIDE SEQUENCE [LARGE SCALE GENOMIC DNA]</scope>
    <source>
        <strain evidence="2 3">DSM 103426</strain>
    </source>
</reference>
<dbReference type="InterPro" id="IPR024538">
    <property type="entry name" value="DUF3878"/>
</dbReference>
<evidence type="ECO:0000313" key="1">
    <source>
        <dbReference type="EMBL" id="GBU03939.1"/>
    </source>
</evidence>
<sequence>MEEVKVREELSEYLDGLQEQMPLAFWKLAEIFKYQVFELCEEPEEKEEESGKSYFIPYMMNDAIEDYLVLENCRMVGEVAAEEQAGGLELSARISGKEGAYVLVVRQKSLLHGEETVFTLHFEKIRESRTCYQYHEIGHFWMEGQEQWRRLVYMAGTIYDKFAYVGEEVCTEGELELLRLVEFAPFRNWSPVRESLEEKYPATYEGIACMEQFAVMAQDRGYLALLRLYRRFPSRFLERWLTRALMDSSREQLYETILQAVEAESGTYEKRDYGTAFHQKIAEKRKQAEQKLIRAGFTGTYPEYHRGEFEVIILEEHPFTVMEWDHFQFRIYYMVSQVNRQTTIGKNCHRQARNRGFFRGRGRNSWIFTEDGKNVADRIRKKM</sequence>
<proteinExistence type="predicted"/>
<accession>A0A4R3JJA8</accession>
<dbReference type="Proteomes" id="UP000294613">
    <property type="component" value="Unassembled WGS sequence"/>
</dbReference>